<dbReference type="InterPro" id="IPR029058">
    <property type="entry name" value="AB_hydrolase_fold"/>
</dbReference>
<dbReference type="Gene3D" id="3.40.50.1820">
    <property type="entry name" value="alpha/beta hydrolase"/>
    <property type="match status" value="1"/>
</dbReference>
<protein>
    <submittedName>
        <fullName evidence="2">Lysophospholipase, alpha-beta hydrolase superfamily</fullName>
    </submittedName>
</protein>
<organism evidence="2 3">
    <name type="scientific">Maribacter dokdonensis</name>
    <dbReference type="NCBI Taxonomy" id="320912"/>
    <lineage>
        <taxon>Bacteria</taxon>
        <taxon>Pseudomonadati</taxon>
        <taxon>Bacteroidota</taxon>
        <taxon>Flavobacteriia</taxon>
        <taxon>Flavobacteriales</taxon>
        <taxon>Flavobacteriaceae</taxon>
        <taxon>Maribacter</taxon>
    </lineage>
</organism>
<reference evidence="2 3" key="1">
    <citation type="submission" date="2016-10" db="EMBL/GenBank/DDBJ databases">
        <authorList>
            <person name="Varghese N."/>
            <person name="Submissions S."/>
        </authorList>
    </citation>
    <scope>NUCLEOTIDE SEQUENCE [LARGE SCALE GENOMIC DNA]</scope>
    <source>
        <strain evidence="2 3">MAR_2009_60</strain>
    </source>
</reference>
<dbReference type="GO" id="GO:0016787">
    <property type="term" value="F:hydrolase activity"/>
    <property type="evidence" value="ECO:0007669"/>
    <property type="project" value="UniProtKB-KW"/>
</dbReference>
<dbReference type="PANTHER" id="PTHR11614">
    <property type="entry name" value="PHOSPHOLIPASE-RELATED"/>
    <property type="match status" value="1"/>
</dbReference>
<evidence type="ECO:0000259" key="1">
    <source>
        <dbReference type="Pfam" id="PF12146"/>
    </source>
</evidence>
<dbReference type="SUPFAM" id="SSF53474">
    <property type="entry name" value="alpha/beta-Hydrolases"/>
    <property type="match status" value="1"/>
</dbReference>
<evidence type="ECO:0000313" key="3">
    <source>
        <dbReference type="Proteomes" id="UP000199574"/>
    </source>
</evidence>
<dbReference type="Pfam" id="PF12146">
    <property type="entry name" value="Hydrolase_4"/>
    <property type="match status" value="1"/>
</dbReference>
<gene>
    <name evidence="2" type="ORF">SAMN05192545_3124</name>
</gene>
<name>A0ABY0UVV0_9FLAO</name>
<sequence length="329" mass="36706">MSQENNWVQFEKVQNEVAKLINLPDPLFNHQASPTKPMDAKAIADLGLEQIYKNRPIKIMARDGKQLFAYQYDSNSDTTILLLHGILSSAYMMNRTAGLLQEATHSEIVALDFRGHGQSQGAPGDVSYINQYVDDIIDVVHSIKKEQPKQKIILAGHSMGGGVILKYAMAKEAIEVDGYLLFAPQLGANSPTLKIGPLEGEKEPFLKLHLNRVIGIKMMNSIGETKYNDLPVIFFNLPETMPVTKYSYRANESMYPADYKVGLQSVDKPLLVLVGASDEAFNASEYPKAITENSNGEVFIIDKESHNGIRHNVEAMQIIANWFNNHNLQ</sequence>
<dbReference type="InterPro" id="IPR022742">
    <property type="entry name" value="Hydrolase_4"/>
</dbReference>
<feature type="domain" description="Serine aminopeptidase S33" evidence="1">
    <location>
        <begin position="76"/>
        <end position="192"/>
    </location>
</feature>
<dbReference type="InterPro" id="IPR051044">
    <property type="entry name" value="MAG_DAG_Lipase"/>
</dbReference>
<dbReference type="EMBL" id="LT629754">
    <property type="protein sequence ID" value="SDT24035.1"/>
    <property type="molecule type" value="Genomic_DNA"/>
</dbReference>
<proteinExistence type="predicted"/>
<dbReference type="InterPro" id="IPR000073">
    <property type="entry name" value="AB_hydrolase_1"/>
</dbReference>
<keyword evidence="2" id="KW-0378">Hydrolase</keyword>
<dbReference type="Proteomes" id="UP000199574">
    <property type="component" value="Chromosome I"/>
</dbReference>
<evidence type="ECO:0000313" key="2">
    <source>
        <dbReference type="EMBL" id="SDT24035.1"/>
    </source>
</evidence>
<dbReference type="PRINTS" id="PR00111">
    <property type="entry name" value="ABHYDROLASE"/>
</dbReference>
<keyword evidence="3" id="KW-1185">Reference proteome</keyword>
<accession>A0ABY0UVV0</accession>